<dbReference type="InterPro" id="IPR012910">
    <property type="entry name" value="Plug_dom"/>
</dbReference>
<evidence type="ECO:0000313" key="18">
    <source>
        <dbReference type="Proteomes" id="UP000253772"/>
    </source>
</evidence>
<dbReference type="GO" id="GO:0015891">
    <property type="term" value="P:siderophore transport"/>
    <property type="evidence" value="ECO:0007669"/>
    <property type="project" value="InterPro"/>
</dbReference>
<dbReference type="InterPro" id="IPR037066">
    <property type="entry name" value="Plug_dom_sf"/>
</dbReference>
<dbReference type="Gene3D" id="3.55.50.30">
    <property type="match status" value="1"/>
</dbReference>
<evidence type="ECO:0000313" key="17">
    <source>
        <dbReference type="EMBL" id="QBP11999.1"/>
    </source>
</evidence>
<keyword evidence="11 14" id="KW-0472">Membrane</keyword>
<dbReference type="Proteomes" id="UP000253772">
    <property type="component" value="Chromosome c2"/>
</dbReference>
<organism evidence="17 18">
    <name type="scientific">Cupriavidus metallidurans</name>
    <dbReference type="NCBI Taxonomy" id="119219"/>
    <lineage>
        <taxon>Bacteria</taxon>
        <taxon>Pseudomonadati</taxon>
        <taxon>Pseudomonadota</taxon>
        <taxon>Betaproteobacteria</taxon>
        <taxon>Burkholderiales</taxon>
        <taxon>Burkholderiaceae</taxon>
        <taxon>Cupriavidus</taxon>
    </lineage>
</organism>
<evidence type="ECO:0000256" key="7">
    <source>
        <dbReference type="ARBA" id="ARBA00022729"/>
    </source>
</evidence>
<dbReference type="Gene3D" id="2.40.170.20">
    <property type="entry name" value="TonB-dependent receptor, beta-barrel domain"/>
    <property type="match status" value="1"/>
</dbReference>
<dbReference type="InterPro" id="IPR011662">
    <property type="entry name" value="Secretin/TonB_short_N"/>
</dbReference>
<evidence type="ECO:0000256" key="15">
    <source>
        <dbReference type="RuleBase" id="RU003357"/>
    </source>
</evidence>
<dbReference type="NCBIfam" id="TIGR01783">
    <property type="entry name" value="TonB-siderophor"/>
    <property type="match status" value="1"/>
</dbReference>
<dbReference type="Gene3D" id="2.170.130.10">
    <property type="entry name" value="TonB-dependent receptor, plug domain"/>
    <property type="match status" value="1"/>
</dbReference>
<evidence type="ECO:0000256" key="14">
    <source>
        <dbReference type="PROSITE-ProRule" id="PRU01360"/>
    </source>
</evidence>
<dbReference type="FunFam" id="2.170.130.10:FF:000001">
    <property type="entry name" value="Catecholate siderophore TonB-dependent receptor"/>
    <property type="match status" value="1"/>
</dbReference>
<dbReference type="EMBL" id="CP037901">
    <property type="protein sequence ID" value="QBP11999.1"/>
    <property type="molecule type" value="Genomic_DNA"/>
</dbReference>
<gene>
    <name evidence="17" type="ORF">DDF84_019645</name>
</gene>
<dbReference type="Pfam" id="PF07715">
    <property type="entry name" value="Plug"/>
    <property type="match status" value="1"/>
</dbReference>
<evidence type="ECO:0000256" key="6">
    <source>
        <dbReference type="ARBA" id="ARBA00022692"/>
    </source>
</evidence>
<evidence type="ECO:0000256" key="10">
    <source>
        <dbReference type="ARBA" id="ARBA00023077"/>
    </source>
</evidence>
<name>A0A482IXS9_9BURK</name>
<evidence type="ECO:0000256" key="12">
    <source>
        <dbReference type="ARBA" id="ARBA00023170"/>
    </source>
</evidence>
<keyword evidence="10 15" id="KW-0798">TonB box</keyword>
<keyword evidence="4 14" id="KW-1134">Transmembrane beta strand</keyword>
<evidence type="ECO:0000256" key="4">
    <source>
        <dbReference type="ARBA" id="ARBA00022452"/>
    </source>
</evidence>
<evidence type="ECO:0000256" key="11">
    <source>
        <dbReference type="ARBA" id="ARBA00023136"/>
    </source>
</evidence>
<keyword evidence="5" id="KW-0410">Iron transport</keyword>
<dbReference type="PANTHER" id="PTHR32552">
    <property type="entry name" value="FERRICHROME IRON RECEPTOR-RELATED"/>
    <property type="match status" value="1"/>
</dbReference>
<comment type="subcellular location">
    <subcellularLocation>
        <location evidence="1 14">Cell outer membrane</location>
        <topology evidence="1 14">Multi-pass membrane protein</topology>
    </subcellularLocation>
</comment>
<keyword evidence="3 14" id="KW-0813">Transport</keyword>
<dbReference type="GO" id="GO:0038023">
    <property type="term" value="F:signaling receptor activity"/>
    <property type="evidence" value="ECO:0007669"/>
    <property type="project" value="InterPro"/>
</dbReference>
<accession>A0A482IXS9</accession>
<evidence type="ECO:0000256" key="3">
    <source>
        <dbReference type="ARBA" id="ARBA00022448"/>
    </source>
</evidence>
<reference evidence="17 18" key="1">
    <citation type="submission" date="2019-03" db="EMBL/GenBank/DDBJ databases">
        <title>Comparative insights into the high quality Complete genome sequence of highly metal resistant Cupriavidus metallidurans strain BS1 isolated from a gold-copper mine.</title>
        <authorList>
            <person name="Mazhar H.S."/>
            <person name="Rensing C."/>
        </authorList>
    </citation>
    <scope>NUCLEOTIDE SEQUENCE [LARGE SCALE GENOMIC DNA]</scope>
    <source>
        <strain evidence="17 18">BS1</strain>
    </source>
</reference>
<dbReference type="AlphaFoldDB" id="A0A482IXS9"/>
<dbReference type="RefSeq" id="WP_111733595.1">
    <property type="nucleotide sequence ID" value="NZ_CP037901.1"/>
</dbReference>
<evidence type="ECO:0000256" key="13">
    <source>
        <dbReference type="ARBA" id="ARBA00023237"/>
    </source>
</evidence>
<dbReference type="PANTHER" id="PTHR32552:SF85">
    <property type="entry name" value="BLL7968 PROTEIN"/>
    <property type="match status" value="1"/>
</dbReference>
<feature type="domain" description="Secretin/TonB short N-terminal" evidence="16">
    <location>
        <begin position="73"/>
        <end position="124"/>
    </location>
</feature>
<evidence type="ECO:0000256" key="1">
    <source>
        <dbReference type="ARBA" id="ARBA00004571"/>
    </source>
</evidence>
<dbReference type="Pfam" id="PF00593">
    <property type="entry name" value="TonB_dep_Rec_b-barrel"/>
    <property type="match status" value="1"/>
</dbReference>
<evidence type="ECO:0000256" key="5">
    <source>
        <dbReference type="ARBA" id="ARBA00022496"/>
    </source>
</evidence>
<dbReference type="InterPro" id="IPR039426">
    <property type="entry name" value="TonB-dep_rcpt-like"/>
</dbReference>
<evidence type="ECO:0000256" key="2">
    <source>
        <dbReference type="ARBA" id="ARBA00009810"/>
    </source>
</evidence>
<protein>
    <submittedName>
        <fullName evidence="17">TonB-dependent receptor</fullName>
    </submittedName>
</protein>
<sequence>MPSRILALPRRRSTAVLKHTLLLAALYGVGALSAIDVMAQGTPAQATSPLRTYDIPAGPLQATLNRFGREAGILLAFTPEQAANHQSPGLRGQYSVRDGLDTILQGTGLAASPQANGNYVLARKVTQAEGQPATDGHVAALPAVTVSADAESYRAPPTTSVLRSDVPLLDTPQAVNVVPAQVMADQRPRNLDDAVNNISGITQGNTLAGTMDAVMKRGFGDNRDGSIMRNGMPLIQGRSLNANADSVEVLKGPASLLYGIMDPGGVINIVSKRPSLQRSTSLSLLGTTYGHGKNGAGGTIDTTGGIGTTGLAYRLVADYVDESYWRNFGEHRETLIAPSIAWYGQDTQVNLSYEYRKFLYPFDRGTALDPRTMEPLPIPSRRRIDDPLNEMHGESHLAQLTIDHQFNTDWRAHFGYSYNREGYDAGQLRNTGLNPVTGAVTRRNDGTEGALSTDSYGVAYVSGNFRVAGLRNELQVGMDSEYRRIYRQNMLRQKATAPFNFWNPVYGRETPSTTISASDSDQTDTLHATSLFFQDSLYLTDKWILVGGARYLSYSQVAGRGRPFVTNTDISDQKWLPRAGIVYKWTPALSLYGSYTQSLKPNSTIAPLSGGAVIDASIAPEQAQSWELGGKVDLASGVSGTLALFNIDKRNVLVSQFNPTTGLTDWRTSGRARSSGVELDVTGQIGRRWNVIASYAYIDAKTTEDPKYAGNRLWNVAQHTAALSAVYDFGEIFGGDRLRLGGGAHYVGNRPGDSANSFWLPAYTVFDAFATYETRVSGQKMRMQLNVKNLFNRVYYPSAVNQYAVAVGDPRQVTLLTTFEF</sequence>
<proteinExistence type="inferred from homology"/>
<dbReference type="PROSITE" id="PS52016">
    <property type="entry name" value="TONB_DEPENDENT_REC_3"/>
    <property type="match status" value="1"/>
</dbReference>
<keyword evidence="9" id="KW-0406">Ion transport</keyword>
<keyword evidence="7" id="KW-0732">Signal</keyword>
<dbReference type="OrthoDB" id="9790771at2"/>
<dbReference type="InterPro" id="IPR000531">
    <property type="entry name" value="Beta-barrel_TonB"/>
</dbReference>
<evidence type="ECO:0000259" key="16">
    <source>
        <dbReference type="SMART" id="SM00965"/>
    </source>
</evidence>
<keyword evidence="6 14" id="KW-0812">Transmembrane</keyword>
<keyword evidence="8" id="KW-0408">Iron</keyword>
<dbReference type="CDD" id="cd01347">
    <property type="entry name" value="ligand_gated_channel"/>
    <property type="match status" value="1"/>
</dbReference>
<dbReference type="GO" id="GO:0015344">
    <property type="term" value="F:siderophore uptake transmembrane transporter activity"/>
    <property type="evidence" value="ECO:0007669"/>
    <property type="project" value="TreeGrafter"/>
</dbReference>
<dbReference type="SUPFAM" id="SSF56935">
    <property type="entry name" value="Porins"/>
    <property type="match status" value="1"/>
</dbReference>
<comment type="similarity">
    <text evidence="2 14 15">Belongs to the TonB-dependent receptor family.</text>
</comment>
<evidence type="ECO:0000256" key="8">
    <source>
        <dbReference type="ARBA" id="ARBA00023004"/>
    </source>
</evidence>
<dbReference type="InterPro" id="IPR010105">
    <property type="entry name" value="TonB_sidphr_rcpt"/>
</dbReference>
<dbReference type="SMART" id="SM00965">
    <property type="entry name" value="STN"/>
    <property type="match status" value="1"/>
</dbReference>
<dbReference type="GO" id="GO:0009279">
    <property type="term" value="C:cell outer membrane"/>
    <property type="evidence" value="ECO:0007669"/>
    <property type="project" value="UniProtKB-SubCell"/>
</dbReference>
<evidence type="ECO:0000256" key="9">
    <source>
        <dbReference type="ARBA" id="ARBA00023065"/>
    </source>
</evidence>
<keyword evidence="12 17" id="KW-0675">Receptor</keyword>
<keyword evidence="13 14" id="KW-0998">Cell outer membrane</keyword>
<dbReference type="Pfam" id="PF07660">
    <property type="entry name" value="STN"/>
    <property type="match status" value="1"/>
</dbReference>
<dbReference type="InterPro" id="IPR036942">
    <property type="entry name" value="Beta-barrel_TonB_sf"/>
</dbReference>